<dbReference type="SUPFAM" id="SSF52922">
    <property type="entry name" value="TK C-terminal domain-like"/>
    <property type="match status" value="1"/>
</dbReference>
<keyword evidence="4" id="KW-0670">Pyruvate</keyword>
<dbReference type="PANTHER" id="PTHR32154">
    <property type="entry name" value="PYRUVATE-FLAVODOXIN OXIDOREDUCTASE-RELATED"/>
    <property type="match status" value="1"/>
</dbReference>
<keyword evidence="5" id="KW-1185">Reference proteome</keyword>
<dbReference type="InterPro" id="IPR009014">
    <property type="entry name" value="Transketo_C/PFOR_II"/>
</dbReference>
<keyword evidence="1" id="KW-0560">Oxidoreductase</keyword>
<evidence type="ECO:0000259" key="2">
    <source>
        <dbReference type="Pfam" id="PF01855"/>
    </source>
</evidence>
<proteinExistence type="predicted"/>
<dbReference type="PANTHER" id="PTHR32154:SF0">
    <property type="entry name" value="PYRUVATE-FLAVODOXIN OXIDOREDUCTASE-RELATED"/>
    <property type="match status" value="1"/>
</dbReference>
<dbReference type="RefSeq" id="WP_320313277.1">
    <property type="nucleotide sequence ID" value="NZ_JAVIKH010000005.1"/>
</dbReference>
<dbReference type="Pfam" id="PF17147">
    <property type="entry name" value="PFOR_II"/>
    <property type="match status" value="1"/>
</dbReference>
<protein>
    <submittedName>
        <fullName evidence="4">Pyruvate ferredoxin oxidoreductase</fullName>
    </submittedName>
</protein>
<dbReference type="Proteomes" id="UP001279681">
    <property type="component" value="Unassembled WGS sequence"/>
</dbReference>
<sequence length="416" mass="46268">MSIRERMSGNEAVATAMRQINPDVMPAFPITPSTEVPQYFSKYVADGNVNTEFIPVESEHSAMSAAIGAQAAGARTMTATSSCGLALMWEMLYVASSMRLPITMALINRALTGPININADHSDSMGARDTGWIQIYSETNQEAYDNYIQAVKIAEDPRVMLPAMVCQDGFITSHAVENIELLEDEKVKAFVGEYNPEDYLLNSARPISHGPYDTANFYMEHKVQQAHAMTNARQVIKEVARDFEKLTGRKYSFFEEYKMKDADVAIVIINSSAGTAKEAVDQLRAEGKRVGLIKIRVFRPFPFDELKHSLTGKKVVGVMDKCEGFSGAGGPLFAEVRSALYDSHDRPEMFNYVYGLGGRDVTVESIKKVFNELLYEAHAKQLIEDQVEIAYNPELLLAEVADFEVGRVYRHLGVRG</sequence>
<dbReference type="Gene3D" id="3.40.50.920">
    <property type="match status" value="1"/>
</dbReference>
<organism evidence="4 5">
    <name type="scientific">Candidatus Cetobacterium colombiensis</name>
    <dbReference type="NCBI Taxonomy" id="3073100"/>
    <lineage>
        <taxon>Bacteria</taxon>
        <taxon>Fusobacteriati</taxon>
        <taxon>Fusobacteriota</taxon>
        <taxon>Fusobacteriia</taxon>
        <taxon>Fusobacteriales</taxon>
        <taxon>Fusobacteriaceae</taxon>
        <taxon>Cetobacterium</taxon>
    </lineage>
</organism>
<evidence type="ECO:0000256" key="1">
    <source>
        <dbReference type="ARBA" id="ARBA00023002"/>
    </source>
</evidence>
<accession>A0ABU4WA37</accession>
<dbReference type="InterPro" id="IPR029061">
    <property type="entry name" value="THDP-binding"/>
</dbReference>
<feature type="domain" description="Pyruvate flavodoxin/ferredoxin oxidoreductase pyrimidine binding" evidence="2">
    <location>
        <begin position="16"/>
        <end position="240"/>
    </location>
</feature>
<dbReference type="SUPFAM" id="SSF52518">
    <property type="entry name" value="Thiamin diphosphate-binding fold (THDP-binding)"/>
    <property type="match status" value="1"/>
</dbReference>
<gene>
    <name evidence="4" type="primary">porA</name>
    <name evidence="4" type="ORF">RFV38_05080</name>
</gene>
<evidence type="ECO:0000313" key="5">
    <source>
        <dbReference type="Proteomes" id="UP001279681"/>
    </source>
</evidence>
<dbReference type="Pfam" id="PF01855">
    <property type="entry name" value="POR_N"/>
    <property type="match status" value="1"/>
</dbReference>
<reference evidence="5" key="1">
    <citation type="submission" date="2023-07" db="EMBL/GenBank/DDBJ databases">
        <authorList>
            <person name="Colorado M.A."/>
            <person name="Villamil L.M."/>
            <person name="Melo J.F."/>
            <person name="Rodriguez J.A."/>
            <person name="Ruiz R.Y."/>
        </authorList>
    </citation>
    <scope>NUCLEOTIDE SEQUENCE [LARGE SCALE GENOMIC DNA]</scope>
    <source>
        <strain evidence="5">C33</strain>
    </source>
</reference>
<dbReference type="Gene3D" id="3.40.50.970">
    <property type="match status" value="1"/>
</dbReference>
<feature type="domain" description="Pyruvate:ferredoxin oxidoreductase core" evidence="3">
    <location>
        <begin position="262"/>
        <end position="366"/>
    </location>
</feature>
<name>A0ABU4WA37_9FUSO</name>
<dbReference type="InterPro" id="IPR050722">
    <property type="entry name" value="Pyruvate:ferred/Flavod_OxRd"/>
</dbReference>
<dbReference type="CDD" id="cd07034">
    <property type="entry name" value="TPP_PYR_PFOR_IOR-alpha_like"/>
    <property type="match status" value="1"/>
</dbReference>
<comment type="caution">
    <text evidence="4">The sequence shown here is derived from an EMBL/GenBank/DDBJ whole genome shotgun (WGS) entry which is preliminary data.</text>
</comment>
<dbReference type="InterPro" id="IPR002880">
    <property type="entry name" value="Pyrv_Fd/Flavodoxin_OxRdtase_N"/>
</dbReference>
<evidence type="ECO:0000259" key="3">
    <source>
        <dbReference type="Pfam" id="PF17147"/>
    </source>
</evidence>
<dbReference type="EMBL" id="JAVIKH010000005">
    <property type="protein sequence ID" value="MDX8335872.1"/>
    <property type="molecule type" value="Genomic_DNA"/>
</dbReference>
<dbReference type="InterPro" id="IPR033412">
    <property type="entry name" value="PFOR_II"/>
</dbReference>
<evidence type="ECO:0000313" key="4">
    <source>
        <dbReference type="EMBL" id="MDX8335872.1"/>
    </source>
</evidence>